<dbReference type="HOGENOM" id="CLU_1377970_0_0_1"/>
<evidence type="ECO:0000313" key="2">
    <source>
        <dbReference type="EMBL" id="EMD40080.1"/>
    </source>
</evidence>
<organism evidence="2 3">
    <name type="scientific">Ceriporiopsis subvermispora (strain B)</name>
    <name type="common">White-rot fungus</name>
    <name type="synonym">Gelatoporia subvermispora</name>
    <dbReference type="NCBI Taxonomy" id="914234"/>
    <lineage>
        <taxon>Eukaryota</taxon>
        <taxon>Fungi</taxon>
        <taxon>Dikarya</taxon>
        <taxon>Basidiomycota</taxon>
        <taxon>Agaricomycotina</taxon>
        <taxon>Agaricomycetes</taxon>
        <taxon>Polyporales</taxon>
        <taxon>Gelatoporiaceae</taxon>
        <taxon>Gelatoporia</taxon>
    </lineage>
</organism>
<feature type="compositionally biased region" description="Basic and acidic residues" evidence="1">
    <location>
        <begin position="66"/>
        <end position="80"/>
    </location>
</feature>
<dbReference type="EMBL" id="KB445793">
    <property type="protein sequence ID" value="EMD40080.1"/>
    <property type="molecule type" value="Genomic_DNA"/>
</dbReference>
<sequence length="198" mass="21822">MTRARVIRRVQAVVEVKHESSDDENVPPPPPVRRAPRSVSQGAYVSVDEAGGPEAGEDSGEGSEYEPDKPARAGQRRDSQARAQAARQRRKSAVWAEDQIRRHATAAEAAGAQQEESEDDEEVARVKQRPRPRPPVDSDDDDELLMGPDTSREEHPTQVPKPRASLAKTPASKKRKLDSEHVLHTGRTPATKVARKKP</sequence>
<protein>
    <submittedName>
        <fullName evidence="2">Uncharacterized protein</fullName>
    </submittedName>
</protein>
<evidence type="ECO:0000313" key="3">
    <source>
        <dbReference type="Proteomes" id="UP000016930"/>
    </source>
</evidence>
<feature type="region of interest" description="Disordered" evidence="1">
    <location>
        <begin position="15"/>
        <end position="198"/>
    </location>
</feature>
<evidence type="ECO:0000256" key="1">
    <source>
        <dbReference type="SAM" id="MobiDB-lite"/>
    </source>
</evidence>
<feature type="compositionally biased region" description="Acidic residues" evidence="1">
    <location>
        <begin position="55"/>
        <end position="65"/>
    </location>
</feature>
<reference evidence="2 3" key="1">
    <citation type="journal article" date="2012" name="Proc. Natl. Acad. Sci. U.S.A.">
        <title>Comparative genomics of Ceriporiopsis subvermispora and Phanerochaete chrysosporium provide insight into selective ligninolysis.</title>
        <authorList>
            <person name="Fernandez-Fueyo E."/>
            <person name="Ruiz-Duenas F.J."/>
            <person name="Ferreira P."/>
            <person name="Floudas D."/>
            <person name="Hibbett D.S."/>
            <person name="Canessa P."/>
            <person name="Larrondo L.F."/>
            <person name="James T.Y."/>
            <person name="Seelenfreund D."/>
            <person name="Lobos S."/>
            <person name="Polanco R."/>
            <person name="Tello M."/>
            <person name="Honda Y."/>
            <person name="Watanabe T."/>
            <person name="Watanabe T."/>
            <person name="Ryu J.S."/>
            <person name="Kubicek C.P."/>
            <person name="Schmoll M."/>
            <person name="Gaskell J."/>
            <person name="Hammel K.E."/>
            <person name="St John F.J."/>
            <person name="Vanden Wymelenberg A."/>
            <person name="Sabat G."/>
            <person name="Splinter BonDurant S."/>
            <person name="Syed K."/>
            <person name="Yadav J.S."/>
            <person name="Doddapaneni H."/>
            <person name="Subramanian V."/>
            <person name="Lavin J.L."/>
            <person name="Oguiza J.A."/>
            <person name="Perez G."/>
            <person name="Pisabarro A.G."/>
            <person name="Ramirez L."/>
            <person name="Santoyo F."/>
            <person name="Master E."/>
            <person name="Coutinho P.M."/>
            <person name="Henrissat B."/>
            <person name="Lombard V."/>
            <person name="Magnuson J.K."/>
            <person name="Kuees U."/>
            <person name="Hori C."/>
            <person name="Igarashi K."/>
            <person name="Samejima M."/>
            <person name="Held B.W."/>
            <person name="Barry K.W."/>
            <person name="LaButti K.M."/>
            <person name="Lapidus A."/>
            <person name="Lindquist E.A."/>
            <person name="Lucas S.M."/>
            <person name="Riley R."/>
            <person name="Salamov A.A."/>
            <person name="Hoffmeister D."/>
            <person name="Schwenk D."/>
            <person name="Hadar Y."/>
            <person name="Yarden O."/>
            <person name="de Vries R.P."/>
            <person name="Wiebenga A."/>
            <person name="Stenlid J."/>
            <person name="Eastwood D."/>
            <person name="Grigoriev I.V."/>
            <person name="Berka R.M."/>
            <person name="Blanchette R.A."/>
            <person name="Kersten P."/>
            <person name="Martinez A.T."/>
            <person name="Vicuna R."/>
            <person name="Cullen D."/>
        </authorList>
    </citation>
    <scope>NUCLEOTIDE SEQUENCE [LARGE SCALE GENOMIC DNA]</scope>
    <source>
        <strain evidence="2 3">B</strain>
    </source>
</reference>
<gene>
    <name evidence="2" type="ORF">CERSUDRAFT_112293</name>
</gene>
<accession>M2R665</accession>
<keyword evidence="3" id="KW-1185">Reference proteome</keyword>
<proteinExistence type="predicted"/>
<dbReference type="Proteomes" id="UP000016930">
    <property type="component" value="Unassembled WGS sequence"/>
</dbReference>
<name>M2R665_CERS8</name>
<dbReference type="AlphaFoldDB" id="M2R665"/>